<accession>F4RVX7</accession>
<dbReference type="Proteomes" id="UP000001072">
    <property type="component" value="Unassembled WGS sequence"/>
</dbReference>
<dbReference type="AlphaFoldDB" id="F4RVX7"/>
<gene>
    <name evidence="2" type="ORF">MELLADRAFT_109268</name>
</gene>
<dbReference type="VEuPathDB" id="FungiDB:MELLADRAFT_109268"/>
<feature type="transmembrane region" description="Helical" evidence="1">
    <location>
        <begin position="7"/>
        <end position="25"/>
    </location>
</feature>
<name>F4RVX7_MELLP</name>
<dbReference type="GeneID" id="18923708"/>
<dbReference type="InParanoid" id="F4RVX7"/>
<dbReference type="OrthoDB" id="10399023at2759"/>
<dbReference type="KEGG" id="mlr:MELLADRAFT_109268"/>
<evidence type="ECO:0000256" key="1">
    <source>
        <dbReference type="SAM" id="Phobius"/>
    </source>
</evidence>
<dbReference type="HOGENOM" id="CLU_452026_0_0_1"/>
<sequence length="580" mass="66462">MSFLHSSLVSFGVITFFLPAILTFLEETDIISPLLQESQSLVLTTHHDARSGTHLPAKGVKLAGLRINPPLPKKSLKVLHKGFDKIWKDREGPDPQISSAASWSKYHEVADKVANQEDQLWAISELAKQVRDLGPKFTDKVLDTREIKQQVIPPIQNAYVALHSDYLGNRERLWAAGVLACLLSKTKNREKDYSKKLRGIDTLRGEREAFFLKDLPVAKVVEKMWFDPDWNTDNFIHILEALSRASVVASIEREMPKIYQPPFDAFQSIFGTFIQLDVPMHTDQALEFMELISRYISWHIGHSGGEPKPPDQKEKNVIRMLFHMVKYNGEQGQKKFNDLIFRPLGLSKVLQSDILIELEALKLPPHLEKAFRPFKDITKLNLHSVLGALNALIVDHPTQHHWEKLYGLLNLLVAYDNKVYEYVDKALEGSPNLVSEMLKMSKTYRPVEFNPAWASSGVKWKSLQRILQRQAYMAEYSQVLSINDKVPNRKVRLLELLKHILAKISTNQGEFSDSDVQNSIMEYTLLLISLRDERRGVLDFYFPTDRPLPKEISTQAFQDLQRFYKPGEGPEILERDGSQS</sequence>
<dbReference type="EMBL" id="GL883124">
    <property type="protein sequence ID" value="EGG03437.1"/>
    <property type="molecule type" value="Genomic_DNA"/>
</dbReference>
<keyword evidence="1" id="KW-0472">Membrane</keyword>
<proteinExistence type="predicted"/>
<organism evidence="3">
    <name type="scientific">Melampsora larici-populina (strain 98AG31 / pathotype 3-4-7)</name>
    <name type="common">Poplar leaf rust fungus</name>
    <dbReference type="NCBI Taxonomy" id="747676"/>
    <lineage>
        <taxon>Eukaryota</taxon>
        <taxon>Fungi</taxon>
        <taxon>Dikarya</taxon>
        <taxon>Basidiomycota</taxon>
        <taxon>Pucciniomycotina</taxon>
        <taxon>Pucciniomycetes</taxon>
        <taxon>Pucciniales</taxon>
        <taxon>Melampsoraceae</taxon>
        <taxon>Melampsora</taxon>
    </lineage>
</organism>
<protein>
    <submittedName>
        <fullName evidence="2">Uncharacterized protein</fullName>
    </submittedName>
</protein>
<evidence type="ECO:0000313" key="3">
    <source>
        <dbReference type="Proteomes" id="UP000001072"/>
    </source>
</evidence>
<keyword evidence="1" id="KW-1133">Transmembrane helix</keyword>
<keyword evidence="3" id="KW-1185">Reference proteome</keyword>
<keyword evidence="1" id="KW-0812">Transmembrane</keyword>
<reference evidence="3" key="1">
    <citation type="journal article" date="2011" name="Proc. Natl. Acad. Sci. U.S.A.">
        <title>Obligate biotrophy features unraveled by the genomic analysis of rust fungi.</title>
        <authorList>
            <person name="Duplessis S."/>
            <person name="Cuomo C.A."/>
            <person name="Lin Y.-C."/>
            <person name="Aerts A."/>
            <person name="Tisserant E."/>
            <person name="Veneault-Fourrey C."/>
            <person name="Joly D.L."/>
            <person name="Hacquard S."/>
            <person name="Amselem J."/>
            <person name="Cantarel B.L."/>
            <person name="Chiu R."/>
            <person name="Coutinho P.M."/>
            <person name="Feau N."/>
            <person name="Field M."/>
            <person name="Frey P."/>
            <person name="Gelhaye E."/>
            <person name="Goldberg J."/>
            <person name="Grabherr M.G."/>
            <person name="Kodira C.D."/>
            <person name="Kohler A."/>
            <person name="Kuees U."/>
            <person name="Lindquist E.A."/>
            <person name="Lucas S.M."/>
            <person name="Mago R."/>
            <person name="Mauceli E."/>
            <person name="Morin E."/>
            <person name="Murat C."/>
            <person name="Pangilinan J.L."/>
            <person name="Park R."/>
            <person name="Pearson M."/>
            <person name="Quesneville H."/>
            <person name="Rouhier N."/>
            <person name="Sakthikumar S."/>
            <person name="Salamov A.A."/>
            <person name="Schmutz J."/>
            <person name="Selles B."/>
            <person name="Shapiro H."/>
            <person name="Tanguay P."/>
            <person name="Tuskan G.A."/>
            <person name="Henrissat B."/>
            <person name="Van de Peer Y."/>
            <person name="Rouze P."/>
            <person name="Ellis J.G."/>
            <person name="Dodds P.N."/>
            <person name="Schein J.E."/>
            <person name="Zhong S."/>
            <person name="Hamelin R.C."/>
            <person name="Grigoriev I.V."/>
            <person name="Szabo L.J."/>
            <person name="Martin F."/>
        </authorList>
    </citation>
    <scope>NUCLEOTIDE SEQUENCE [LARGE SCALE GENOMIC DNA]</scope>
    <source>
        <strain evidence="3">98AG31 / pathotype 3-4-7</strain>
    </source>
</reference>
<evidence type="ECO:0000313" key="2">
    <source>
        <dbReference type="EMBL" id="EGG03437.1"/>
    </source>
</evidence>
<dbReference type="RefSeq" id="XP_007413231.1">
    <property type="nucleotide sequence ID" value="XM_007413169.1"/>
</dbReference>